<proteinExistence type="predicted"/>
<evidence type="ECO:0000259" key="3">
    <source>
        <dbReference type="Pfam" id="PF12146"/>
    </source>
</evidence>
<accession>A0A7H0LQ89</accession>
<dbReference type="InterPro" id="IPR029058">
    <property type="entry name" value="AB_hydrolase_fold"/>
</dbReference>
<evidence type="ECO:0000256" key="2">
    <source>
        <dbReference type="SAM" id="MobiDB-lite"/>
    </source>
</evidence>
<gene>
    <name evidence="4" type="ORF">H3Z74_03495</name>
</gene>
<dbReference type="AlphaFoldDB" id="A0A7H0LQ89"/>
<dbReference type="GO" id="GO:0052689">
    <property type="term" value="F:carboxylic ester hydrolase activity"/>
    <property type="evidence" value="ECO:0007669"/>
    <property type="project" value="UniProtKB-ARBA"/>
</dbReference>
<feature type="domain" description="Serine aminopeptidase S33" evidence="3">
    <location>
        <begin position="55"/>
        <end position="189"/>
    </location>
</feature>
<dbReference type="InterPro" id="IPR022742">
    <property type="entry name" value="Hydrolase_4"/>
</dbReference>
<dbReference type="Pfam" id="PF12146">
    <property type="entry name" value="Hydrolase_4"/>
    <property type="match status" value="1"/>
</dbReference>
<dbReference type="PANTHER" id="PTHR22946:SF9">
    <property type="entry name" value="POLYKETIDE TRANSFERASE AF380"/>
    <property type="match status" value="1"/>
</dbReference>
<feature type="compositionally biased region" description="Polar residues" evidence="2">
    <location>
        <begin position="13"/>
        <end position="37"/>
    </location>
</feature>
<protein>
    <submittedName>
        <fullName evidence="4">Alpha/beta hydrolase</fullName>
    </submittedName>
</protein>
<dbReference type="Gene3D" id="3.40.50.1820">
    <property type="entry name" value="alpha/beta hydrolase"/>
    <property type="match status" value="1"/>
</dbReference>
<reference evidence="4 5" key="1">
    <citation type="submission" date="2020-09" db="EMBL/GenBank/DDBJ databases">
        <title>Sphingomonas sp., a new species isolated from pork steak.</title>
        <authorList>
            <person name="Heidler von Heilborn D."/>
        </authorList>
    </citation>
    <scope>NUCLEOTIDE SEQUENCE [LARGE SCALE GENOMIC DNA]</scope>
    <source>
        <strain evidence="5">S8-3T</strain>
    </source>
</reference>
<keyword evidence="5" id="KW-1185">Reference proteome</keyword>
<dbReference type="PANTHER" id="PTHR22946">
    <property type="entry name" value="DIENELACTONE HYDROLASE DOMAIN-CONTAINING PROTEIN-RELATED"/>
    <property type="match status" value="1"/>
</dbReference>
<feature type="region of interest" description="Disordered" evidence="2">
    <location>
        <begin position="1"/>
        <end position="37"/>
    </location>
</feature>
<evidence type="ECO:0000256" key="1">
    <source>
        <dbReference type="ARBA" id="ARBA00022801"/>
    </source>
</evidence>
<keyword evidence="1 4" id="KW-0378">Hydrolase</keyword>
<dbReference type="SUPFAM" id="SSF53474">
    <property type="entry name" value="alpha/beta-Hydrolases"/>
    <property type="match status" value="1"/>
</dbReference>
<dbReference type="InterPro" id="IPR050261">
    <property type="entry name" value="FrsA_esterase"/>
</dbReference>
<name>A0A7H0LQ89_9SPHN</name>
<dbReference type="EMBL" id="CP061038">
    <property type="protein sequence ID" value="QNQ11842.1"/>
    <property type="molecule type" value="Genomic_DNA"/>
</dbReference>
<organism evidence="4 5">
    <name type="scientific">Sphingomonas alpina</name>
    <dbReference type="NCBI Taxonomy" id="653931"/>
    <lineage>
        <taxon>Bacteria</taxon>
        <taxon>Pseudomonadati</taxon>
        <taxon>Pseudomonadota</taxon>
        <taxon>Alphaproteobacteria</taxon>
        <taxon>Sphingomonadales</taxon>
        <taxon>Sphingomonadaceae</taxon>
        <taxon>Sphingomonas</taxon>
    </lineage>
</organism>
<evidence type="ECO:0000313" key="4">
    <source>
        <dbReference type="EMBL" id="QNQ11842.1"/>
    </source>
</evidence>
<evidence type="ECO:0000313" key="5">
    <source>
        <dbReference type="Proteomes" id="UP000516148"/>
    </source>
</evidence>
<dbReference type="KEGG" id="spap:H3Z74_03495"/>
<sequence>MLAACTVKPADGNATQAASQASPKESAQESPQPSSVSITADDGVKIFARLYKTEKPKALILLFHQAGSGKGEYATIAPRLNAAGYEALAIDQRSGGELFGENETARLVGKDPGYLAAQRDLQAAVDWAKTQKLPVILWGSSYSSSLVFPVAAANPGLVKAVLSFSPGEYFDDKTLIRTAAAKVAVPVFVTSAQDAAEIKDARAIFDVVPAAGKVRYEPKDGGVHGSSTLIAAKNPKGVEANWAAVLAFLKGVTG</sequence>
<dbReference type="Proteomes" id="UP000516148">
    <property type="component" value="Chromosome"/>
</dbReference>